<dbReference type="Proteomes" id="UP000054359">
    <property type="component" value="Unassembled WGS sequence"/>
</dbReference>
<protein>
    <submittedName>
        <fullName evidence="1">Uncharacterized protein</fullName>
    </submittedName>
</protein>
<evidence type="ECO:0000313" key="1">
    <source>
        <dbReference type="EMBL" id="KFM83586.1"/>
    </source>
</evidence>
<accession>A0A087V1U7</accession>
<sequence length="64" mass="7478">MTLCLKKKLHQLQQKHPQQNLILVKRIIVCLMFVSHLSHKKSATVKLRLEIMVLMAAPIFYPNI</sequence>
<feature type="non-terminal residue" evidence="1">
    <location>
        <position position="64"/>
    </location>
</feature>
<dbReference type="EMBL" id="KL868826">
    <property type="protein sequence ID" value="KFM83586.1"/>
    <property type="molecule type" value="Genomic_DNA"/>
</dbReference>
<evidence type="ECO:0000313" key="2">
    <source>
        <dbReference type="Proteomes" id="UP000054359"/>
    </source>
</evidence>
<proteinExistence type="predicted"/>
<organism evidence="1 2">
    <name type="scientific">Stegodyphus mimosarum</name>
    <name type="common">African social velvet spider</name>
    <dbReference type="NCBI Taxonomy" id="407821"/>
    <lineage>
        <taxon>Eukaryota</taxon>
        <taxon>Metazoa</taxon>
        <taxon>Ecdysozoa</taxon>
        <taxon>Arthropoda</taxon>
        <taxon>Chelicerata</taxon>
        <taxon>Arachnida</taxon>
        <taxon>Araneae</taxon>
        <taxon>Araneomorphae</taxon>
        <taxon>Entelegynae</taxon>
        <taxon>Eresoidea</taxon>
        <taxon>Eresidae</taxon>
        <taxon>Stegodyphus</taxon>
    </lineage>
</organism>
<name>A0A087V1U7_STEMI</name>
<keyword evidence="2" id="KW-1185">Reference proteome</keyword>
<dbReference type="AlphaFoldDB" id="A0A087V1U7"/>
<gene>
    <name evidence="1" type="ORF">X975_14574</name>
</gene>
<reference evidence="1 2" key="1">
    <citation type="submission" date="2013-11" db="EMBL/GenBank/DDBJ databases">
        <title>Genome sequencing of Stegodyphus mimosarum.</title>
        <authorList>
            <person name="Bechsgaard J."/>
        </authorList>
    </citation>
    <scope>NUCLEOTIDE SEQUENCE [LARGE SCALE GENOMIC DNA]</scope>
</reference>